<evidence type="ECO:0000256" key="1">
    <source>
        <dbReference type="SAM" id="Phobius"/>
    </source>
</evidence>
<evidence type="ECO:0000313" key="3">
    <source>
        <dbReference type="EMBL" id="SEE53959.1"/>
    </source>
</evidence>
<reference evidence="2 4" key="1">
    <citation type="submission" date="2016-08" db="EMBL/GenBank/DDBJ databases">
        <title>Draft genome sequence of Pseudomonas costantinii LMG 22119, type strain isolated from cultivated mushroom (Agaricus bisporus) sporophores.</title>
        <authorList>
            <person name="Tambong J.T."/>
        </authorList>
    </citation>
    <scope>NUCLEOTIDE SEQUENCE [LARGE SCALE GENOMIC DNA]</scope>
    <source>
        <strain evidence="2 4">LMG 22119</strain>
    </source>
</reference>
<sequence length="126" mass="14006">MVSGGTMLIIAAAVVMSPLAALIIFSIVRDIRISRQMKEDLKAAFEATLVQYGIQSYEILLDKTSHGYSTRASTVFQIILDSEGRYFLYIYVSDSPPVVKQLTKERAMLAMQKKDWNTGASPKALI</sequence>
<dbReference type="Proteomes" id="UP000182179">
    <property type="component" value="Unassembled WGS sequence"/>
</dbReference>
<keyword evidence="1" id="KW-1133">Transmembrane helix</keyword>
<evidence type="ECO:0000313" key="4">
    <source>
        <dbReference type="Proteomes" id="UP000181661"/>
    </source>
</evidence>
<gene>
    <name evidence="2" type="ORF">BFL40_27545</name>
    <name evidence="3" type="ORF">SAMN04515675_6120</name>
</gene>
<evidence type="ECO:0000313" key="5">
    <source>
        <dbReference type="Proteomes" id="UP000182179"/>
    </source>
</evidence>
<proteinExistence type="predicted"/>
<dbReference type="Proteomes" id="UP000181661">
    <property type="component" value="Unassembled WGS sequence"/>
</dbReference>
<name>A0A1S2UI58_9PSED</name>
<comment type="caution">
    <text evidence="2">The sequence shown here is derived from an EMBL/GenBank/DDBJ whole genome shotgun (WGS) entry which is preliminary data.</text>
</comment>
<organism evidence="2 4">
    <name type="scientific">Pseudomonas costantinii</name>
    <dbReference type="NCBI Taxonomy" id="168469"/>
    <lineage>
        <taxon>Bacteria</taxon>
        <taxon>Pseudomonadati</taxon>
        <taxon>Pseudomonadota</taxon>
        <taxon>Gammaproteobacteria</taxon>
        <taxon>Pseudomonadales</taxon>
        <taxon>Pseudomonadaceae</taxon>
        <taxon>Pseudomonas</taxon>
    </lineage>
</organism>
<feature type="transmembrane region" description="Helical" evidence="1">
    <location>
        <begin position="6"/>
        <end position="28"/>
    </location>
</feature>
<dbReference type="EMBL" id="MDDR01000052">
    <property type="protein sequence ID" value="OIN45993.1"/>
    <property type="molecule type" value="Genomic_DNA"/>
</dbReference>
<reference evidence="3 5" key="2">
    <citation type="submission" date="2016-10" db="EMBL/GenBank/DDBJ databases">
        <authorList>
            <person name="Varghese N."/>
            <person name="Submissions S."/>
        </authorList>
    </citation>
    <scope>NUCLEOTIDE SEQUENCE [LARGE SCALE GENOMIC DNA]</scope>
    <source>
        <strain evidence="3 5">BS2773</strain>
    </source>
</reference>
<accession>A0A1S2UI58</accession>
<protein>
    <submittedName>
        <fullName evidence="2">Uncharacterized protein</fullName>
    </submittedName>
</protein>
<dbReference type="EMBL" id="FNTS01000002">
    <property type="protein sequence ID" value="SEE53959.1"/>
    <property type="molecule type" value="Genomic_DNA"/>
</dbReference>
<evidence type="ECO:0000313" key="2">
    <source>
        <dbReference type="EMBL" id="OIN45993.1"/>
    </source>
</evidence>
<keyword evidence="1" id="KW-0472">Membrane</keyword>
<keyword evidence="5" id="KW-1185">Reference proteome</keyword>
<keyword evidence="1" id="KW-0812">Transmembrane</keyword>
<dbReference type="AlphaFoldDB" id="A0A1S2UI58"/>